<dbReference type="Proteomes" id="UP000829476">
    <property type="component" value="Chromosome"/>
</dbReference>
<reference evidence="1 2" key="1">
    <citation type="journal article" date="2018" name="Int. J. Syst. Evol. Microbiol.">
        <title>Zhouia spongiae sp. nov., isolated from a marine sponge.</title>
        <authorList>
            <person name="Zhuang L."/>
            <person name="Lin B."/>
            <person name="Qin F."/>
            <person name="Luo L."/>
        </authorList>
    </citation>
    <scope>NUCLEOTIDE SEQUENCE [LARGE SCALE GENOMIC DNA]</scope>
    <source>
        <strain evidence="1 2">HN-Y44</strain>
    </source>
</reference>
<dbReference type="EMBL" id="CP094326">
    <property type="protein sequence ID" value="UNY97710.1"/>
    <property type="molecule type" value="Genomic_DNA"/>
</dbReference>
<protein>
    <recommendedName>
        <fullName evidence="3">DUF4388 domain-containing protein</fullName>
    </recommendedName>
</protein>
<evidence type="ECO:0000313" key="1">
    <source>
        <dbReference type="EMBL" id="UNY97710.1"/>
    </source>
</evidence>
<dbReference type="RefSeq" id="WP_242936121.1">
    <property type="nucleotide sequence ID" value="NZ_CP094326.1"/>
</dbReference>
<evidence type="ECO:0000313" key="2">
    <source>
        <dbReference type="Proteomes" id="UP000829476"/>
    </source>
</evidence>
<keyword evidence="2" id="KW-1185">Reference proteome</keyword>
<sequence length="215" mass="24443">MQETLVKEITARSPVDLLIKVYETGKNSALKILLKSGVFIEGFIIHLSEKDGIYQDVCFLLEDKTIGFFNLSEISLVCVKQPKLLAVELSDGAISRPLNEGERCTSLQLKRWLLKQESKYDNRLKLMVPDNLSDENQRLNIKDAIGALTEAINRICKDDLGKSAWTEITTVQIIYSDEKIFLKKYDGRITVHINYKKALPSQLAEILEEKLLNTL</sequence>
<evidence type="ECO:0008006" key="3">
    <source>
        <dbReference type="Google" id="ProtNLM"/>
    </source>
</evidence>
<name>A0ABY3YIN4_9FLAO</name>
<proteinExistence type="predicted"/>
<organism evidence="1 2">
    <name type="scientific">Zhouia spongiae</name>
    <dbReference type="NCBI Taxonomy" id="2202721"/>
    <lineage>
        <taxon>Bacteria</taxon>
        <taxon>Pseudomonadati</taxon>
        <taxon>Bacteroidota</taxon>
        <taxon>Flavobacteriia</taxon>
        <taxon>Flavobacteriales</taxon>
        <taxon>Flavobacteriaceae</taxon>
        <taxon>Zhouia</taxon>
    </lineage>
</organism>
<gene>
    <name evidence="1" type="ORF">MQE36_11510</name>
</gene>
<accession>A0ABY3YIN4</accession>